<dbReference type="CDD" id="cd00086">
    <property type="entry name" value="homeodomain"/>
    <property type="match status" value="1"/>
</dbReference>
<dbReference type="InterPro" id="IPR006563">
    <property type="entry name" value="POX_dom"/>
</dbReference>
<dbReference type="InterPro" id="IPR008422">
    <property type="entry name" value="KN_HD"/>
</dbReference>
<dbReference type="SMART" id="SM00389">
    <property type="entry name" value="HOX"/>
    <property type="match status" value="1"/>
</dbReference>
<sequence>MTIFYASSANQEDILPNLYTREPARVSYPEIPFQGNVMYFHHPSSAPCTMNSHESSEEEAAFVANRFSESAYDVWRERREEMLSMQIVGGSTNDDSHLGILEGGNFSLSGSTTGGQGLSLSLGTHVSVPTFHYLPATADISFSVPNQPAPGSHAPCKESLRIRHAQANSPHHSFPYLTSSTLNPEYLKAAQELLHEVVNVRNALKHNFDTRGFGCIKEADGGSKSNEALPILQDDTACSAKEFSASERQEFQNKVEKLMEMFEEVDRRYMQYHHQMQIVKSSFDVIVGPGAAKPYTALALQTISRHFRCLRDAISAQIQLNRKKLGESENGDGVRLCRLRYIDQQLRQQRAAQQFGMMQPHAWRPQRGLPENSVSILRAWLFEHFLHPYPKDSEKLMLARRTGLTRNQVANWFINARVRLWKPMIEEMHREEVLDTDRDSNSSPNKLQKVEDQTIYSTDREEDPHISDAENSKPSNSSEHSKTNPTIEPETLDHNPMTDHSNPYDGSGRFMAYQMAGLGQYGADMVSLTLGLHHWNSALPVSDGHPSFLPVRKSDVYAPNSSPLEANAAVYELVSMGDRHHGCESLHFMQGFVP</sequence>
<dbReference type="SUPFAM" id="SSF46689">
    <property type="entry name" value="Homeodomain-like"/>
    <property type="match status" value="1"/>
</dbReference>
<protein>
    <submittedName>
        <fullName evidence="11">BEL1-like homeodomain protein 7</fullName>
    </submittedName>
</protein>
<evidence type="ECO:0000256" key="3">
    <source>
        <dbReference type="ARBA" id="ARBA00023015"/>
    </source>
</evidence>
<dbReference type="InterPro" id="IPR050224">
    <property type="entry name" value="TALE_homeobox"/>
</dbReference>
<evidence type="ECO:0000256" key="6">
    <source>
        <dbReference type="ARBA" id="ARBA00023163"/>
    </source>
</evidence>
<dbReference type="Pfam" id="PF07526">
    <property type="entry name" value="POX"/>
    <property type="match status" value="1"/>
</dbReference>
<name>A0AAP0BV93_9ASPA</name>
<dbReference type="GO" id="GO:0003677">
    <property type="term" value="F:DNA binding"/>
    <property type="evidence" value="ECO:0007669"/>
    <property type="project" value="UniProtKB-UniRule"/>
</dbReference>
<feature type="compositionally biased region" description="Polar residues" evidence="9">
    <location>
        <begin position="472"/>
        <end position="486"/>
    </location>
</feature>
<dbReference type="PROSITE" id="PS50071">
    <property type="entry name" value="HOMEOBOX_2"/>
    <property type="match status" value="1"/>
</dbReference>
<keyword evidence="12" id="KW-1185">Reference proteome</keyword>
<evidence type="ECO:0000256" key="4">
    <source>
        <dbReference type="ARBA" id="ARBA00023125"/>
    </source>
</evidence>
<evidence type="ECO:0000256" key="1">
    <source>
        <dbReference type="ARBA" id="ARBA00004123"/>
    </source>
</evidence>
<comment type="subcellular location">
    <subcellularLocation>
        <location evidence="1 8">Nucleus</location>
    </subcellularLocation>
</comment>
<comment type="caution">
    <text evidence="11">The sequence shown here is derived from an EMBL/GenBank/DDBJ whole genome shotgun (WGS) entry which is preliminary data.</text>
</comment>
<evidence type="ECO:0000256" key="5">
    <source>
        <dbReference type="ARBA" id="ARBA00023155"/>
    </source>
</evidence>
<reference evidence="11 12" key="1">
    <citation type="journal article" date="2022" name="Nat. Plants">
        <title>Genomes of leafy and leafless Platanthera orchids illuminate the evolution of mycoheterotrophy.</title>
        <authorList>
            <person name="Li M.H."/>
            <person name="Liu K.W."/>
            <person name="Li Z."/>
            <person name="Lu H.C."/>
            <person name="Ye Q.L."/>
            <person name="Zhang D."/>
            <person name="Wang J.Y."/>
            <person name="Li Y.F."/>
            <person name="Zhong Z.M."/>
            <person name="Liu X."/>
            <person name="Yu X."/>
            <person name="Liu D.K."/>
            <person name="Tu X.D."/>
            <person name="Liu B."/>
            <person name="Hao Y."/>
            <person name="Liao X.Y."/>
            <person name="Jiang Y.T."/>
            <person name="Sun W.H."/>
            <person name="Chen J."/>
            <person name="Chen Y.Q."/>
            <person name="Ai Y."/>
            <person name="Zhai J.W."/>
            <person name="Wu S.S."/>
            <person name="Zhou Z."/>
            <person name="Hsiao Y.Y."/>
            <person name="Wu W.L."/>
            <person name="Chen Y.Y."/>
            <person name="Lin Y.F."/>
            <person name="Hsu J.L."/>
            <person name="Li C.Y."/>
            <person name="Wang Z.W."/>
            <person name="Zhao X."/>
            <person name="Zhong W.Y."/>
            <person name="Ma X.K."/>
            <person name="Ma L."/>
            <person name="Huang J."/>
            <person name="Chen G.Z."/>
            <person name="Huang M.Z."/>
            <person name="Huang L."/>
            <person name="Peng D.H."/>
            <person name="Luo Y.B."/>
            <person name="Zou S.Q."/>
            <person name="Chen S.P."/>
            <person name="Lan S."/>
            <person name="Tsai W.C."/>
            <person name="Van de Peer Y."/>
            <person name="Liu Z.J."/>
        </authorList>
    </citation>
    <scope>NUCLEOTIDE SEQUENCE [LARGE SCALE GENOMIC DNA]</scope>
    <source>
        <strain evidence="11">Lor287</strain>
    </source>
</reference>
<dbReference type="InterPro" id="IPR001356">
    <property type="entry name" value="HD"/>
</dbReference>
<evidence type="ECO:0000313" key="12">
    <source>
        <dbReference type="Proteomes" id="UP001418222"/>
    </source>
</evidence>
<dbReference type="EMBL" id="JBBWWQ010000003">
    <property type="protein sequence ID" value="KAK8950659.1"/>
    <property type="molecule type" value="Genomic_DNA"/>
</dbReference>
<evidence type="ECO:0000256" key="9">
    <source>
        <dbReference type="SAM" id="MobiDB-lite"/>
    </source>
</evidence>
<keyword evidence="5 8" id="KW-0371">Homeobox</keyword>
<dbReference type="Gene3D" id="1.10.10.60">
    <property type="entry name" value="Homeodomain-like"/>
    <property type="match status" value="1"/>
</dbReference>
<dbReference type="SMART" id="SM00574">
    <property type="entry name" value="POX"/>
    <property type="match status" value="1"/>
</dbReference>
<feature type="region of interest" description="Disordered" evidence="9">
    <location>
        <begin position="432"/>
        <end position="505"/>
    </location>
</feature>
<dbReference type="Pfam" id="PF05920">
    <property type="entry name" value="Homeobox_KN"/>
    <property type="match status" value="1"/>
</dbReference>
<feature type="domain" description="Homeobox" evidence="10">
    <location>
        <begin position="360"/>
        <end position="423"/>
    </location>
</feature>
<proteinExistence type="inferred from homology"/>
<feature type="DNA-binding region" description="Homeobox" evidence="8">
    <location>
        <begin position="362"/>
        <end position="424"/>
    </location>
</feature>
<dbReference type="InterPro" id="IPR009057">
    <property type="entry name" value="Homeodomain-like_sf"/>
</dbReference>
<organism evidence="11 12">
    <name type="scientific">Platanthera zijinensis</name>
    <dbReference type="NCBI Taxonomy" id="2320716"/>
    <lineage>
        <taxon>Eukaryota</taxon>
        <taxon>Viridiplantae</taxon>
        <taxon>Streptophyta</taxon>
        <taxon>Embryophyta</taxon>
        <taxon>Tracheophyta</taxon>
        <taxon>Spermatophyta</taxon>
        <taxon>Magnoliopsida</taxon>
        <taxon>Liliopsida</taxon>
        <taxon>Asparagales</taxon>
        <taxon>Orchidaceae</taxon>
        <taxon>Orchidoideae</taxon>
        <taxon>Orchideae</taxon>
        <taxon>Orchidinae</taxon>
        <taxon>Platanthera</taxon>
    </lineage>
</organism>
<dbReference type="AlphaFoldDB" id="A0AAP0BV93"/>
<evidence type="ECO:0000313" key="11">
    <source>
        <dbReference type="EMBL" id="KAK8950659.1"/>
    </source>
</evidence>
<keyword evidence="4 8" id="KW-0238">DNA-binding</keyword>
<evidence type="ECO:0000256" key="2">
    <source>
        <dbReference type="ARBA" id="ARBA00006454"/>
    </source>
</evidence>
<evidence type="ECO:0000256" key="8">
    <source>
        <dbReference type="PROSITE-ProRule" id="PRU00108"/>
    </source>
</evidence>
<dbReference type="PANTHER" id="PTHR11850">
    <property type="entry name" value="HOMEOBOX PROTEIN TRANSCRIPTION FACTORS"/>
    <property type="match status" value="1"/>
</dbReference>
<dbReference type="Proteomes" id="UP001418222">
    <property type="component" value="Unassembled WGS sequence"/>
</dbReference>
<comment type="similarity">
    <text evidence="2">Belongs to the TALE/BELL homeobox family.</text>
</comment>
<dbReference type="GO" id="GO:0006355">
    <property type="term" value="P:regulation of DNA-templated transcription"/>
    <property type="evidence" value="ECO:0007669"/>
    <property type="project" value="InterPro"/>
</dbReference>
<feature type="compositionally biased region" description="Basic and acidic residues" evidence="9">
    <location>
        <begin position="448"/>
        <end position="471"/>
    </location>
</feature>
<evidence type="ECO:0000256" key="7">
    <source>
        <dbReference type="ARBA" id="ARBA00023242"/>
    </source>
</evidence>
<accession>A0AAP0BV93</accession>
<evidence type="ECO:0000259" key="10">
    <source>
        <dbReference type="PROSITE" id="PS50071"/>
    </source>
</evidence>
<gene>
    <name evidence="11" type="primary">BLH7</name>
    <name evidence="11" type="ORF">KSP39_PZI003188</name>
</gene>
<keyword evidence="7 8" id="KW-0539">Nucleus</keyword>
<keyword evidence="3" id="KW-0805">Transcription regulation</keyword>
<keyword evidence="6" id="KW-0804">Transcription</keyword>
<dbReference type="GO" id="GO:0005634">
    <property type="term" value="C:nucleus"/>
    <property type="evidence" value="ECO:0007669"/>
    <property type="project" value="UniProtKB-SubCell"/>
</dbReference>